<name>A0A1W6MJ06_9FLAO</name>
<dbReference type="Proteomes" id="UP000193431">
    <property type="component" value="Chromosome"/>
</dbReference>
<keyword evidence="2" id="KW-1185">Reference proteome</keyword>
<accession>A0A1W6MJ06</accession>
<dbReference type="AlphaFoldDB" id="A0A1W6MJ06"/>
<proteinExistence type="predicted"/>
<dbReference type="STRING" id="331648.BST97_05845"/>
<dbReference type="EMBL" id="CP019344">
    <property type="protein sequence ID" value="ARN77547.1"/>
    <property type="molecule type" value="Genomic_DNA"/>
</dbReference>
<reference evidence="1 2" key="1">
    <citation type="submission" date="2016-11" db="EMBL/GenBank/DDBJ databases">
        <title>Trade-off between light-utilization and light-protection in marine flavobacteria.</title>
        <authorList>
            <person name="Kumagai Y."/>
        </authorList>
    </citation>
    <scope>NUCLEOTIDE SEQUENCE [LARGE SCALE GENOMIC DNA]</scope>
    <source>
        <strain evidence="1 2">JCM 13191</strain>
    </source>
</reference>
<protein>
    <submittedName>
        <fullName evidence="1">Uncharacterized protein</fullName>
    </submittedName>
</protein>
<gene>
    <name evidence="1" type="ORF">BST97_05845</name>
</gene>
<evidence type="ECO:0000313" key="2">
    <source>
        <dbReference type="Proteomes" id="UP000193431"/>
    </source>
</evidence>
<sequence>MICLLIAASCTDKSQKVTVEGCGEEKTLIIDEAYTNKYGLEPLNFTLSYYSNVPHELPEDGKGYGTYAKFAQRDGDQVIEEVRLNSWSATGMNADNKDKMMKDILKNTTGILEFMYEVQDVKESKKTIAGKEYWVADAVVIEKSEAKSDNPTKYLVRNTLMAPSDTASRGLAVVQRAHPDSNVKSHDDFYRNACTAMVVSTIDFSIQ</sequence>
<evidence type="ECO:0000313" key="1">
    <source>
        <dbReference type="EMBL" id="ARN77547.1"/>
    </source>
</evidence>
<organism evidence="1 2">
    <name type="scientific">Nonlabens spongiae</name>
    <dbReference type="NCBI Taxonomy" id="331648"/>
    <lineage>
        <taxon>Bacteria</taxon>
        <taxon>Pseudomonadati</taxon>
        <taxon>Bacteroidota</taxon>
        <taxon>Flavobacteriia</taxon>
        <taxon>Flavobacteriales</taxon>
        <taxon>Flavobacteriaceae</taxon>
        <taxon>Nonlabens</taxon>
    </lineage>
</organism>